<feature type="transmembrane region" description="Helical" evidence="7">
    <location>
        <begin position="281"/>
        <end position="300"/>
    </location>
</feature>
<dbReference type="Pfam" id="PF07690">
    <property type="entry name" value="MFS_1"/>
    <property type="match status" value="1"/>
</dbReference>
<feature type="domain" description="Major facilitator superfamily (MFS) profile" evidence="8">
    <location>
        <begin position="19"/>
        <end position="394"/>
    </location>
</feature>
<reference evidence="9 10" key="1">
    <citation type="journal article" date="2019" name="Int. J. Syst. Evol. Microbiol.">
        <title>The Global Catalogue of Microorganisms (GCM) 10K type strain sequencing project: providing services to taxonomists for standard genome sequencing and annotation.</title>
        <authorList>
            <consortium name="The Broad Institute Genomics Platform"/>
            <consortium name="The Broad Institute Genome Sequencing Center for Infectious Disease"/>
            <person name="Wu L."/>
            <person name="Ma J."/>
        </authorList>
    </citation>
    <scope>NUCLEOTIDE SEQUENCE [LARGE SCALE GENOMIC DNA]</scope>
    <source>
        <strain evidence="9 10">JCM 9650</strain>
    </source>
</reference>
<name>A0ABN3WFN9_9ACTN</name>
<comment type="subcellular location">
    <subcellularLocation>
        <location evidence="1">Cell membrane</location>
        <topology evidence="1">Multi-pass membrane protein</topology>
    </subcellularLocation>
</comment>
<feature type="transmembrane region" description="Helical" evidence="7">
    <location>
        <begin position="50"/>
        <end position="73"/>
    </location>
</feature>
<feature type="transmembrane region" description="Helical" evidence="7">
    <location>
        <begin position="173"/>
        <end position="194"/>
    </location>
</feature>
<feature type="transmembrane region" description="Helical" evidence="7">
    <location>
        <begin position="110"/>
        <end position="131"/>
    </location>
</feature>
<evidence type="ECO:0000256" key="2">
    <source>
        <dbReference type="ARBA" id="ARBA00022475"/>
    </source>
</evidence>
<feature type="transmembrane region" description="Helical" evidence="7">
    <location>
        <begin position="143"/>
        <end position="161"/>
    </location>
</feature>
<feature type="transmembrane region" description="Helical" evidence="7">
    <location>
        <begin position="12"/>
        <end position="30"/>
    </location>
</feature>
<dbReference type="PANTHER" id="PTHR43124">
    <property type="entry name" value="PURINE EFFLUX PUMP PBUE"/>
    <property type="match status" value="1"/>
</dbReference>
<evidence type="ECO:0000259" key="8">
    <source>
        <dbReference type="PROSITE" id="PS50850"/>
    </source>
</evidence>
<dbReference type="CDD" id="cd17324">
    <property type="entry name" value="MFS_NepI_like"/>
    <property type="match status" value="1"/>
</dbReference>
<feature type="transmembrane region" description="Helical" evidence="7">
    <location>
        <begin position="349"/>
        <end position="368"/>
    </location>
</feature>
<sequence>MGALARLLLGRFSLAMPLALFALAVVAFGIGTTEFVSMGLLPQIADGLAVSVPTAGNVVSAYALGVVIGAPLLTAIGARVPHKRLLLMLTGVFVVGNVASALAPNFELLFAARVLAGLPHGALFGVGAVVASKLVAPDRAARAVSMMFLGLTVANIVGVPAGTALGQQLGWRFAYAAVAVIGVLALAALVRLVPHQPRGEQAGVMHELRAMKNKQVLLGLVTAVVGFGGFFAMYSYLVPMLTNLTGISDSSTTLVLALFGVGMTLGTLVAGPLTDRALRPTMYGGFALLAAALVTLHFVIGHLVPALIVITITGGLSSLITTPVQMLLMAKAHEAPTMAAASNHSAFNLANAGGAWLGGLVIAAGWGWSSPTLVGAALAVVGLALAATGGYLDRDRRASKVVLSSTGAGDRSPGQEAPAAACPKDQSM</sequence>
<accession>A0ABN3WFN9</accession>
<dbReference type="Gene3D" id="1.20.1250.20">
    <property type="entry name" value="MFS general substrate transporter like domains"/>
    <property type="match status" value="2"/>
</dbReference>
<dbReference type="InterPro" id="IPR050189">
    <property type="entry name" value="MFS_Efflux_Transporters"/>
</dbReference>
<evidence type="ECO:0000313" key="9">
    <source>
        <dbReference type="EMBL" id="GAA2912717.1"/>
    </source>
</evidence>
<feature type="region of interest" description="Disordered" evidence="6">
    <location>
        <begin position="403"/>
        <end position="428"/>
    </location>
</feature>
<keyword evidence="5 7" id="KW-0472">Membrane</keyword>
<feature type="transmembrane region" description="Helical" evidence="7">
    <location>
        <begin position="215"/>
        <end position="234"/>
    </location>
</feature>
<gene>
    <name evidence="9" type="ORF">GCM10010478_09410</name>
</gene>
<dbReference type="InterPro" id="IPR036259">
    <property type="entry name" value="MFS_trans_sf"/>
</dbReference>
<evidence type="ECO:0000256" key="5">
    <source>
        <dbReference type="ARBA" id="ARBA00023136"/>
    </source>
</evidence>
<comment type="caution">
    <text evidence="9">The sequence shown here is derived from an EMBL/GenBank/DDBJ whole genome shotgun (WGS) entry which is preliminary data.</text>
</comment>
<protein>
    <submittedName>
        <fullName evidence="9">MFS transporter</fullName>
    </submittedName>
</protein>
<evidence type="ECO:0000256" key="4">
    <source>
        <dbReference type="ARBA" id="ARBA00022989"/>
    </source>
</evidence>
<keyword evidence="3 7" id="KW-0812">Transmembrane</keyword>
<feature type="transmembrane region" description="Helical" evidence="7">
    <location>
        <begin position="374"/>
        <end position="392"/>
    </location>
</feature>
<keyword evidence="10" id="KW-1185">Reference proteome</keyword>
<evidence type="ECO:0000256" key="6">
    <source>
        <dbReference type="SAM" id="MobiDB-lite"/>
    </source>
</evidence>
<evidence type="ECO:0000256" key="3">
    <source>
        <dbReference type="ARBA" id="ARBA00022692"/>
    </source>
</evidence>
<dbReference type="Proteomes" id="UP001501423">
    <property type="component" value="Unassembled WGS sequence"/>
</dbReference>
<dbReference type="SUPFAM" id="SSF103473">
    <property type="entry name" value="MFS general substrate transporter"/>
    <property type="match status" value="1"/>
</dbReference>
<keyword evidence="4 7" id="KW-1133">Transmembrane helix</keyword>
<dbReference type="InterPro" id="IPR011701">
    <property type="entry name" value="MFS"/>
</dbReference>
<feature type="transmembrane region" description="Helical" evidence="7">
    <location>
        <begin position="85"/>
        <end position="104"/>
    </location>
</feature>
<feature type="transmembrane region" description="Helical" evidence="7">
    <location>
        <begin position="254"/>
        <end position="274"/>
    </location>
</feature>
<evidence type="ECO:0000256" key="7">
    <source>
        <dbReference type="SAM" id="Phobius"/>
    </source>
</evidence>
<organism evidence="9 10">
    <name type="scientific">Streptomyces erythrogriseus</name>
    <dbReference type="NCBI Taxonomy" id="284027"/>
    <lineage>
        <taxon>Bacteria</taxon>
        <taxon>Bacillati</taxon>
        <taxon>Actinomycetota</taxon>
        <taxon>Actinomycetes</taxon>
        <taxon>Kitasatosporales</taxon>
        <taxon>Streptomycetaceae</taxon>
        <taxon>Streptomyces</taxon>
        <taxon>Streptomyces griseoincarnatus group</taxon>
    </lineage>
</organism>
<dbReference type="EMBL" id="BAAAVA010000006">
    <property type="protein sequence ID" value="GAA2912717.1"/>
    <property type="molecule type" value="Genomic_DNA"/>
</dbReference>
<dbReference type="PANTHER" id="PTHR43124:SF3">
    <property type="entry name" value="CHLORAMPHENICOL EFFLUX PUMP RV0191"/>
    <property type="match status" value="1"/>
</dbReference>
<dbReference type="PROSITE" id="PS50850">
    <property type="entry name" value="MFS"/>
    <property type="match status" value="1"/>
</dbReference>
<keyword evidence="2" id="KW-1003">Cell membrane</keyword>
<evidence type="ECO:0000313" key="10">
    <source>
        <dbReference type="Proteomes" id="UP001501423"/>
    </source>
</evidence>
<proteinExistence type="predicted"/>
<dbReference type="InterPro" id="IPR020846">
    <property type="entry name" value="MFS_dom"/>
</dbReference>
<evidence type="ECO:0000256" key="1">
    <source>
        <dbReference type="ARBA" id="ARBA00004651"/>
    </source>
</evidence>
<feature type="transmembrane region" description="Helical" evidence="7">
    <location>
        <begin position="306"/>
        <end position="328"/>
    </location>
</feature>